<dbReference type="Pfam" id="PF08308">
    <property type="entry name" value="PEGA"/>
    <property type="match status" value="1"/>
</dbReference>
<name>D0LW31_HALO1</name>
<protein>
    <submittedName>
        <fullName evidence="7">Serine/threonine protein kinase</fullName>
    </submittedName>
</protein>
<organism evidence="7 8">
    <name type="scientific">Haliangium ochraceum (strain DSM 14365 / JCM 11303 / SMP-2)</name>
    <dbReference type="NCBI Taxonomy" id="502025"/>
    <lineage>
        <taxon>Bacteria</taxon>
        <taxon>Pseudomonadati</taxon>
        <taxon>Myxococcota</taxon>
        <taxon>Polyangia</taxon>
        <taxon>Haliangiales</taxon>
        <taxon>Kofleriaceae</taxon>
        <taxon>Haliangium</taxon>
    </lineage>
</organism>
<dbReference type="CDD" id="cd14014">
    <property type="entry name" value="STKc_PknB_like"/>
    <property type="match status" value="1"/>
</dbReference>
<dbReference type="Gene3D" id="1.10.510.10">
    <property type="entry name" value="Transferase(Phosphotransferase) domain 1"/>
    <property type="match status" value="1"/>
</dbReference>
<accession>D0LW31</accession>
<dbReference type="SUPFAM" id="SSF56112">
    <property type="entry name" value="Protein kinase-like (PK-like)"/>
    <property type="match status" value="1"/>
</dbReference>
<evidence type="ECO:0000256" key="3">
    <source>
        <dbReference type="ARBA" id="ARBA00022777"/>
    </source>
</evidence>
<keyword evidence="4" id="KW-0067">ATP-binding</keyword>
<keyword evidence="8" id="KW-1185">Reference proteome</keyword>
<dbReference type="KEGG" id="hoh:Hoch_3461"/>
<keyword evidence="3 7" id="KW-0418">Kinase</keyword>
<dbReference type="STRING" id="502025.Hoch_3461"/>
<feature type="compositionally biased region" description="Pro residues" evidence="5">
    <location>
        <begin position="625"/>
        <end position="647"/>
    </location>
</feature>
<dbReference type="GO" id="GO:0005524">
    <property type="term" value="F:ATP binding"/>
    <property type="evidence" value="ECO:0007669"/>
    <property type="project" value="UniProtKB-KW"/>
</dbReference>
<dbReference type="Proteomes" id="UP000001880">
    <property type="component" value="Chromosome"/>
</dbReference>
<dbReference type="GO" id="GO:0004674">
    <property type="term" value="F:protein serine/threonine kinase activity"/>
    <property type="evidence" value="ECO:0007669"/>
    <property type="project" value="UniProtKB-KW"/>
</dbReference>
<keyword evidence="7" id="KW-0723">Serine/threonine-protein kinase</keyword>
<feature type="region of interest" description="Disordered" evidence="5">
    <location>
        <begin position="1"/>
        <end position="23"/>
    </location>
</feature>
<evidence type="ECO:0000256" key="1">
    <source>
        <dbReference type="ARBA" id="ARBA00022679"/>
    </source>
</evidence>
<dbReference type="PROSITE" id="PS50011">
    <property type="entry name" value="PROTEIN_KINASE_DOM"/>
    <property type="match status" value="1"/>
</dbReference>
<feature type="domain" description="Protein kinase" evidence="6">
    <location>
        <begin position="49"/>
        <end position="319"/>
    </location>
</feature>
<proteinExistence type="predicted"/>
<evidence type="ECO:0000259" key="6">
    <source>
        <dbReference type="PROSITE" id="PS50011"/>
    </source>
</evidence>
<feature type="compositionally biased region" description="Pro residues" evidence="5">
    <location>
        <begin position="464"/>
        <end position="473"/>
    </location>
</feature>
<evidence type="ECO:0000256" key="5">
    <source>
        <dbReference type="SAM" id="MobiDB-lite"/>
    </source>
</evidence>
<dbReference type="HOGENOM" id="CLU_297148_0_0_7"/>
<gene>
    <name evidence="7" type="ordered locus">Hoch_3461</name>
</gene>
<evidence type="ECO:0000313" key="7">
    <source>
        <dbReference type="EMBL" id="ACY15963.1"/>
    </source>
</evidence>
<dbReference type="SMART" id="SM00220">
    <property type="entry name" value="S_TKc"/>
    <property type="match status" value="1"/>
</dbReference>
<dbReference type="InterPro" id="IPR013229">
    <property type="entry name" value="PEGA"/>
</dbReference>
<dbReference type="Gene3D" id="3.30.200.20">
    <property type="entry name" value="Phosphorylase Kinase, domain 1"/>
    <property type="match status" value="1"/>
</dbReference>
<feature type="compositionally biased region" description="Basic and acidic residues" evidence="5">
    <location>
        <begin position="439"/>
        <end position="450"/>
    </location>
</feature>
<keyword evidence="2" id="KW-0547">Nucleotide-binding</keyword>
<evidence type="ECO:0000256" key="2">
    <source>
        <dbReference type="ARBA" id="ARBA00022741"/>
    </source>
</evidence>
<dbReference type="EMBL" id="CP001804">
    <property type="protein sequence ID" value="ACY15963.1"/>
    <property type="molecule type" value="Genomic_DNA"/>
</dbReference>
<feature type="compositionally biased region" description="Low complexity" evidence="5">
    <location>
        <begin position="908"/>
        <end position="939"/>
    </location>
</feature>
<feature type="compositionally biased region" description="Basic and acidic residues" evidence="5">
    <location>
        <begin position="9"/>
        <end position="23"/>
    </location>
</feature>
<feature type="region of interest" description="Disordered" evidence="5">
    <location>
        <begin position="892"/>
        <end position="946"/>
    </location>
</feature>
<feature type="compositionally biased region" description="Basic and acidic residues" evidence="5">
    <location>
        <begin position="508"/>
        <end position="522"/>
    </location>
</feature>
<reference evidence="7 8" key="1">
    <citation type="journal article" date="2010" name="Stand. Genomic Sci.">
        <title>Complete genome sequence of Haliangium ochraceum type strain (SMP-2).</title>
        <authorList>
            <consortium name="US DOE Joint Genome Institute (JGI-PGF)"/>
            <person name="Ivanova N."/>
            <person name="Daum C."/>
            <person name="Lang E."/>
            <person name="Abt B."/>
            <person name="Kopitz M."/>
            <person name="Saunders E."/>
            <person name="Lapidus A."/>
            <person name="Lucas S."/>
            <person name="Glavina Del Rio T."/>
            <person name="Nolan M."/>
            <person name="Tice H."/>
            <person name="Copeland A."/>
            <person name="Cheng J.F."/>
            <person name="Chen F."/>
            <person name="Bruce D."/>
            <person name="Goodwin L."/>
            <person name="Pitluck S."/>
            <person name="Mavromatis K."/>
            <person name="Pati A."/>
            <person name="Mikhailova N."/>
            <person name="Chen A."/>
            <person name="Palaniappan K."/>
            <person name="Land M."/>
            <person name="Hauser L."/>
            <person name="Chang Y.J."/>
            <person name="Jeffries C.D."/>
            <person name="Detter J.C."/>
            <person name="Brettin T."/>
            <person name="Rohde M."/>
            <person name="Goker M."/>
            <person name="Bristow J."/>
            <person name="Markowitz V."/>
            <person name="Eisen J.A."/>
            <person name="Hugenholtz P."/>
            <person name="Kyrpides N.C."/>
            <person name="Klenk H.P."/>
        </authorList>
    </citation>
    <scope>NUCLEOTIDE SEQUENCE [LARGE SCALE GENOMIC DNA]</scope>
    <source>
        <strain evidence="8">DSM 14365 / CIP 107738 / JCM 11303 / AJ 13395 / SMP-2</strain>
    </source>
</reference>
<dbReference type="PANTHER" id="PTHR43289">
    <property type="entry name" value="MITOGEN-ACTIVATED PROTEIN KINASE KINASE KINASE 20-RELATED"/>
    <property type="match status" value="1"/>
</dbReference>
<sequence>MADSNLRPKGKEPSGGRLAERLEDASFAVDGGDTEDIEDIGVPERFGSYLLLDRLDGDERSEVFRACAKGGELLVIKRIDPSRAASRNAVEQFAHVVEVAAQFAHPSLARILDRGWEGDTYYLAREHVFGRDLRRLLEELGRRGEQVSPTQAAYLVFKICEGLAHIHSHPDPSGRVPTLVHRNVSPKSTLISVNGDIKLINFGMAKTTGRSKTVSGIVRGTYGYMSPEQVRGLPVDARSDVFSCGIVLYELLTGVHPFLANDEFQMLEKVRKGEFRPPRDHLPEMPMSLDHIVQKALAKHVDDRYQQASELQDELQSFLFSAGMPYGPRDLGAQLSELFGGELDIDSARLAARTKLARRVLGVPSAVTDLPKGAPTQLMSAESSLLDDGMPDTVEARPVIVETLAPPARKRGGGDDGRTKLYEESDVDVELLARAAARGRELASKRRQDTDITPGPGEKSRAPSIPPLGPPPGGAFEPSPETVPPAPLMSRETAEDLMPAAHQANSAELRDGREPWSADSKAKHQGRGGVSQTAPTRDYGEVLAERALMLEQKRERESSAEPPPSARPTALASSAEPATDMRPPPAVPPPVPASASSRTRAPGQGPQQGQEGKAAPAPAQSRSPSPSPQGAPVPTPPGASPSLPPPSAGAARRPVAMPAVQPEQGAAASARGRRNRIIYIVGSALVALSLVLGGALAARHLAGDDGAEGDIVDLSEDPAAAEPPAGDEAEPAAAAALPAEVSAQTGIDLFVEPAEAVVRIDGKVIDLPAPMRIRDLAPGAHELMISAPQGYFSKSQSLVVEAGKAELVHIALEPIEVSGRFTSEPAGARVELVPRGDGAQASVDLGVTPAEAPLAAGQRYDAVFSLAGYVDARIPVEPGSRPELTVHAQLSAEPSAAAPAPTKPSPAPTRRAATRPRANNPAAARTQPARRAEASAPASDQTGVLMLGSKPPCRIYIDGKDTGKLTPQRALELPVGRHRIRLVNSDYGIEESFSVTIRSGETARVIKDMSERIP</sequence>
<dbReference type="InterPro" id="IPR000719">
    <property type="entry name" value="Prot_kinase_dom"/>
</dbReference>
<feature type="compositionally biased region" description="Pro residues" evidence="5">
    <location>
        <begin position="582"/>
        <end position="592"/>
    </location>
</feature>
<feature type="region of interest" description="Disordered" evidence="5">
    <location>
        <begin position="439"/>
        <end position="671"/>
    </location>
</feature>
<dbReference type="Pfam" id="PF00069">
    <property type="entry name" value="Pkinase"/>
    <property type="match status" value="1"/>
</dbReference>
<feature type="compositionally biased region" description="Low complexity" evidence="5">
    <location>
        <begin position="593"/>
        <end position="624"/>
    </location>
</feature>
<keyword evidence="1" id="KW-0808">Transferase</keyword>
<dbReference type="InterPro" id="IPR011009">
    <property type="entry name" value="Kinase-like_dom_sf"/>
</dbReference>
<evidence type="ECO:0000313" key="8">
    <source>
        <dbReference type="Proteomes" id="UP000001880"/>
    </source>
</evidence>
<evidence type="ECO:0000256" key="4">
    <source>
        <dbReference type="ARBA" id="ARBA00022840"/>
    </source>
</evidence>
<dbReference type="PANTHER" id="PTHR43289:SF6">
    <property type="entry name" value="SERINE_THREONINE-PROTEIN KINASE NEKL-3"/>
    <property type="match status" value="1"/>
</dbReference>
<dbReference type="eggNOG" id="COG0515">
    <property type="taxonomic scope" value="Bacteria"/>
</dbReference>
<dbReference type="AlphaFoldDB" id="D0LW31"/>
<dbReference type="RefSeq" id="WP_012828562.1">
    <property type="nucleotide sequence ID" value="NC_013440.1"/>
</dbReference>